<dbReference type="InterPro" id="IPR002656">
    <property type="entry name" value="Acyl_transf_3_dom"/>
</dbReference>
<feature type="transmembrane region" description="Helical" evidence="1">
    <location>
        <begin position="265"/>
        <end position="284"/>
    </location>
</feature>
<proteinExistence type="predicted"/>
<feature type="transmembrane region" description="Helical" evidence="1">
    <location>
        <begin position="187"/>
        <end position="206"/>
    </location>
</feature>
<feature type="transmembrane region" description="Helical" evidence="1">
    <location>
        <begin position="296"/>
        <end position="314"/>
    </location>
</feature>
<feature type="transmembrane region" description="Helical" evidence="1">
    <location>
        <begin position="163"/>
        <end position="180"/>
    </location>
</feature>
<dbReference type="InterPro" id="IPR050879">
    <property type="entry name" value="Acyltransferase_3"/>
</dbReference>
<feature type="transmembrane region" description="Helical" evidence="1">
    <location>
        <begin position="49"/>
        <end position="68"/>
    </location>
</feature>
<organism evidence="3 4">
    <name type="scientific">Acidihalobacter ferrooxydans</name>
    <dbReference type="NCBI Taxonomy" id="1765967"/>
    <lineage>
        <taxon>Bacteria</taxon>
        <taxon>Pseudomonadati</taxon>
        <taxon>Pseudomonadota</taxon>
        <taxon>Gammaproteobacteria</taxon>
        <taxon>Chromatiales</taxon>
        <taxon>Ectothiorhodospiraceae</taxon>
        <taxon>Acidihalobacter</taxon>
    </lineage>
</organism>
<dbReference type="GO" id="GO:0016747">
    <property type="term" value="F:acyltransferase activity, transferring groups other than amino-acyl groups"/>
    <property type="evidence" value="ECO:0007669"/>
    <property type="project" value="InterPro"/>
</dbReference>
<dbReference type="Proteomes" id="UP000243807">
    <property type="component" value="Chromosome"/>
</dbReference>
<keyword evidence="1" id="KW-0472">Membrane</keyword>
<feature type="transmembrane region" description="Helical" evidence="1">
    <location>
        <begin position="242"/>
        <end position="259"/>
    </location>
</feature>
<evidence type="ECO:0000256" key="1">
    <source>
        <dbReference type="SAM" id="Phobius"/>
    </source>
</evidence>
<gene>
    <name evidence="3" type="ORF">BW247_10540</name>
</gene>
<accession>A0A1P8UI81</accession>
<reference evidence="3 4" key="1">
    <citation type="submission" date="2017-01" db="EMBL/GenBank/DDBJ databases">
        <title>Draft sequence of Acidihalobacter ferrooxidans strain DSM 14175 (strain V8).</title>
        <authorList>
            <person name="Khaleque H.N."/>
            <person name="Ramsay J.P."/>
            <person name="Murphy R.J.T."/>
            <person name="Kaksonen A.H."/>
            <person name="Boxall N.J."/>
            <person name="Watkin E.L.J."/>
        </authorList>
    </citation>
    <scope>NUCLEOTIDE SEQUENCE [LARGE SCALE GENOMIC DNA]</scope>
    <source>
        <strain evidence="3 4">V8</strain>
    </source>
</reference>
<feature type="transmembrane region" description="Helical" evidence="1">
    <location>
        <begin position="320"/>
        <end position="342"/>
    </location>
</feature>
<feature type="transmembrane region" description="Helical" evidence="1">
    <location>
        <begin position="218"/>
        <end position="235"/>
    </location>
</feature>
<name>A0A1P8UI81_9GAMM</name>
<feature type="transmembrane region" description="Helical" evidence="1">
    <location>
        <begin position="80"/>
        <end position="101"/>
    </location>
</feature>
<evidence type="ECO:0000313" key="4">
    <source>
        <dbReference type="Proteomes" id="UP000243807"/>
    </source>
</evidence>
<sequence>MLDGRRNKFDLMRLLAAVAVLYTHAWALAIGNLDAEPIRLLLGKTPGDIGVDLFFVTSGFLVTASFMNKPHLSRFIWARFVRIYPALVVAVSLTILLGLVLTSLPADQYLSNWHTRHYLFSNMTLLGGERQGLPGVFAAVPFGSVSDNVGYANGSLWTLPYEVRLYLGLALLGLVGLTLYRKRLELAMRVAVTLLAVAGVIGMAFVSFDYDIKHSGDAAIRFTSLFSAGAAFYLWRNRIRLSWLVFFISIVLFGGLLWLDQRVAHSAYALALPYWVLCVAYLPIAGRAAVALPADYSYGLYIYHWPIMQTLVQGVEGVNWLTVLVVGLFLSFIMAYASWHLVEKRALQLKKLAWGKPAEARRRR</sequence>
<dbReference type="PANTHER" id="PTHR23028:SF53">
    <property type="entry name" value="ACYL_TRANSF_3 DOMAIN-CONTAINING PROTEIN"/>
    <property type="match status" value="1"/>
</dbReference>
<evidence type="ECO:0000313" key="3">
    <source>
        <dbReference type="EMBL" id="APZ43471.1"/>
    </source>
</evidence>
<protein>
    <recommendedName>
        <fullName evidence="2">Acyltransferase 3 domain-containing protein</fullName>
    </recommendedName>
</protein>
<keyword evidence="4" id="KW-1185">Reference proteome</keyword>
<evidence type="ECO:0000259" key="2">
    <source>
        <dbReference type="Pfam" id="PF01757"/>
    </source>
</evidence>
<feature type="domain" description="Acyltransferase 3" evidence="2">
    <location>
        <begin position="8"/>
        <end position="338"/>
    </location>
</feature>
<dbReference type="GO" id="GO:0016020">
    <property type="term" value="C:membrane"/>
    <property type="evidence" value="ECO:0007669"/>
    <property type="project" value="TreeGrafter"/>
</dbReference>
<dbReference type="Pfam" id="PF01757">
    <property type="entry name" value="Acyl_transf_3"/>
    <property type="match status" value="1"/>
</dbReference>
<dbReference type="STRING" id="1765967.BW247_10540"/>
<dbReference type="PANTHER" id="PTHR23028">
    <property type="entry name" value="ACETYLTRANSFERASE"/>
    <property type="match status" value="1"/>
</dbReference>
<keyword evidence="1" id="KW-0812">Transmembrane</keyword>
<dbReference type="KEGG" id="afy:BW247_10540"/>
<dbReference type="EMBL" id="CP019434">
    <property type="protein sequence ID" value="APZ43471.1"/>
    <property type="molecule type" value="Genomic_DNA"/>
</dbReference>
<dbReference type="RefSeq" id="WP_076837111.1">
    <property type="nucleotide sequence ID" value="NZ_CP019434.1"/>
</dbReference>
<keyword evidence="1" id="KW-1133">Transmembrane helix</keyword>
<dbReference type="AlphaFoldDB" id="A0A1P8UI81"/>
<dbReference type="GO" id="GO:0000271">
    <property type="term" value="P:polysaccharide biosynthetic process"/>
    <property type="evidence" value="ECO:0007669"/>
    <property type="project" value="TreeGrafter"/>
</dbReference>